<organism evidence="2 3">
    <name type="scientific">Acidaminococcus intestini (strain RyC-MR95)</name>
    <dbReference type="NCBI Taxonomy" id="568816"/>
    <lineage>
        <taxon>Bacteria</taxon>
        <taxon>Bacillati</taxon>
        <taxon>Bacillota</taxon>
        <taxon>Negativicutes</taxon>
        <taxon>Acidaminococcales</taxon>
        <taxon>Acidaminococcaceae</taxon>
        <taxon>Acidaminococcus</taxon>
    </lineage>
</organism>
<dbReference type="InterPro" id="IPR020988">
    <property type="entry name" value="Pept_U32_collagenase"/>
</dbReference>
<dbReference type="AlphaFoldDB" id="G4Q639"/>
<accession>G4Q639</accession>
<dbReference type="Pfam" id="PF12392">
    <property type="entry name" value="DUF3656"/>
    <property type="match status" value="1"/>
</dbReference>
<dbReference type="InterPro" id="IPR051454">
    <property type="entry name" value="RNA/ubiquinone_mod_enzymes"/>
</dbReference>
<feature type="domain" description="Peptidase U32 collagenase" evidence="1">
    <location>
        <begin position="394"/>
        <end position="513"/>
    </location>
</feature>
<dbReference type="PATRIC" id="fig|568816.4.peg.881"/>
<proteinExistence type="predicted"/>
<gene>
    <name evidence="2" type="ordered locus">Acin_0911</name>
</gene>
<dbReference type="HOGENOM" id="CLU_011540_4_0_9"/>
<dbReference type="RefSeq" id="WP_014128356.1">
    <property type="nucleotide sequence ID" value="NC_016077.1"/>
</dbReference>
<dbReference type="InterPro" id="IPR001539">
    <property type="entry name" value="Peptidase_U32"/>
</dbReference>
<dbReference type="GeneID" id="92878842"/>
<dbReference type="STRING" id="568816.Acin_0911"/>
<name>G4Q639_ACIIR</name>
<sequence>MRREDVELLAPAGTWEALEAAVFAGADAVYLGGSAFGARAYAENFGPEELQRAITFAHLHHVRIYVTVNTLVTDEEMKALGDYVTFLSNIGVDGIIVQDLGIIRLCRRTVPELELHASTQMTITNSAGAIFAYHQGMPRSVMARETTLKDLKTICQKTPGEIETFMHGALCICYSGQCLMSSLIGSRSGNRGRCAQTCRMPYTLVNKEGKDMLQNADAGQYLLSPKDMNTLDILPQLIETGVRSFKIEGRMKRPEYVAVVTDIYRRAIDRYFTGKYVVPEKDREHIEQIFNRDFTTAYLEKKPGRTMMSDRRPNNRGILLGRVVSLNKDHTEGTVKLERTLHLGDGLEFWVSVGGRVGTTVDSMTVNGKNRDVAEVGEKVTISVPRGIRLNDRVFRTNDHELMTYAESFFGPDHKKRIPLSFYVTAALGEPMTITATDDEGHTGTAQTRFIVERARKHALDETVVRKQVDRLGNTEFSLGSLLLTCDDNVMVPMSEINEARRLSVEALTKARLEEFCPPRQKVQWHDRYLSQPVNHSLRRHAELSVHVDTLDKAKAALSGGADVLIVGGDSFTLPLLTLKDLETLGHWVREKGKKWYIGTSRVVSEGQLSYYDQVLPRWQALSPDGIVVSNNGLVEKVLAQGLPLWVDWDQNTFNSQSILFWQELGAEGITLSPELTLSQVEGLARKSNLPLECLAEGSLEMMVSEYCVEGSFLGHLDQGHCDYHCKEAGFLEDRKKVRFPLKQDQFGRMHILNGQRLSMLAHAKKMEKMGLARLRFDARNASVEETGVLTAMYRGVLDGVTLVEENEPGTTRGHYFRGVL</sequence>
<dbReference type="PANTHER" id="PTHR30217:SF10">
    <property type="entry name" value="23S RRNA 5-HYDROXYCYTIDINE C2501 SYNTHASE"/>
    <property type="match status" value="1"/>
</dbReference>
<evidence type="ECO:0000313" key="3">
    <source>
        <dbReference type="Proteomes" id="UP000007093"/>
    </source>
</evidence>
<dbReference type="eggNOG" id="COG0826">
    <property type="taxonomic scope" value="Bacteria"/>
</dbReference>
<dbReference type="PANTHER" id="PTHR30217">
    <property type="entry name" value="PEPTIDASE U32 FAMILY"/>
    <property type="match status" value="1"/>
</dbReference>
<dbReference type="Proteomes" id="UP000007093">
    <property type="component" value="Chromosome"/>
</dbReference>
<dbReference type="KEGG" id="ain:Acin_0911"/>
<dbReference type="EMBL" id="CP003058">
    <property type="protein sequence ID" value="AEQ22140.1"/>
    <property type="molecule type" value="Genomic_DNA"/>
</dbReference>
<reference evidence="2 3" key="1">
    <citation type="journal article" date="2011" name="J. Bacteriol.">
        <title>Complete genome sequence of Acidaminococcus intestini RYC-MR95, a Gram-negative bacterium from the phylum Firmicutes.</title>
        <authorList>
            <person name="D'Auria G."/>
            <person name="Galan J.C."/>
            <person name="Rodriguez-Alcayna M."/>
            <person name="Moya A."/>
            <person name="Baquero F."/>
            <person name="Latorre A."/>
        </authorList>
    </citation>
    <scope>NUCLEOTIDE SEQUENCE [LARGE SCALE GENOMIC DNA]</scope>
    <source>
        <strain evidence="2 3">RyC-MR95</strain>
    </source>
</reference>
<evidence type="ECO:0000313" key="2">
    <source>
        <dbReference type="EMBL" id="AEQ22140.1"/>
    </source>
</evidence>
<dbReference type="PROSITE" id="PS01276">
    <property type="entry name" value="PEPTIDASE_U32"/>
    <property type="match status" value="1"/>
</dbReference>
<keyword evidence="3" id="KW-1185">Reference proteome</keyword>
<dbReference type="InParanoid" id="G4Q639"/>
<protein>
    <submittedName>
        <fullName evidence="2">Peptidase U32</fullName>
    </submittedName>
</protein>
<dbReference type="Pfam" id="PF01136">
    <property type="entry name" value="Peptidase_U32"/>
    <property type="match status" value="2"/>
</dbReference>
<evidence type="ECO:0000259" key="1">
    <source>
        <dbReference type="Pfam" id="PF12392"/>
    </source>
</evidence>